<dbReference type="EMBL" id="JXTI01000106">
    <property type="protein sequence ID" value="KWX12648.1"/>
    <property type="molecule type" value="Genomic_DNA"/>
</dbReference>
<dbReference type="VEuPathDB" id="GiardiaDB:QR46_3363"/>
<organism evidence="2 3">
    <name type="scientific">Giardia duodenalis assemblage B</name>
    <dbReference type="NCBI Taxonomy" id="1394984"/>
    <lineage>
        <taxon>Eukaryota</taxon>
        <taxon>Metamonada</taxon>
        <taxon>Diplomonadida</taxon>
        <taxon>Hexamitidae</taxon>
        <taxon>Giardiinae</taxon>
        <taxon>Giardia</taxon>
    </lineage>
</organism>
<dbReference type="AlphaFoldDB" id="A0A132NRM0"/>
<dbReference type="Pfam" id="PF01841">
    <property type="entry name" value="Transglut_core"/>
    <property type="match status" value="1"/>
</dbReference>
<evidence type="ECO:0000313" key="2">
    <source>
        <dbReference type="EMBL" id="KWX12648.1"/>
    </source>
</evidence>
<feature type="domain" description="Transglutaminase-like" evidence="1">
    <location>
        <begin position="129"/>
        <end position="235"/>
    </location>
</feature>
<dbReference type="InterPro" id="IPR038765">
    <property type="entry name" value="Papain-like_cys_pep_sf"/>
</dbReference>
<sequence>MGCGNSTVVKEDPTLTFNITTPNIYRGILSHQEQELYDFILNGYRSYSLSLDCLAYTAARSRKSANRVNQAILLDHPEIFHTFVESVSTEQDKCSLTFAVFDSEIVNTKVQQITETIETYFKPYYRSQEAAGRTETDLAKIQVVIEWLLSYGRYEVLPDTDMSQFTIEGFFLKRRSSCEGFAKAYQLLCSMIGIQATCVRGDYSTSDTTADVSVFSAYPKEVSPRPNHGIDRFNVINDASHQYDHIYGEQDAMVLDLVQKQHSEGILAASTNMNMTLSSIHRPDSLGGYRRTDQMVRGEDGIEESFAGIAVAAEDGEIINKKVIATGKGSKKRFEAIVEEPSPKLEPSLSLSVSQVLKPSTQTQIGKDSETTAILGALTNSNVVSLPSKSANRRHTWSMTKLDGTWYHTDVVLCLRGMVDTYIPSAFLRMSTSIIMKMGLNMMSLIKPFPAETPVFGKNTCILGSEKSIVGDIISFLLARIVELQATHQIQPQESNLATSRAGPAASVSGYLGVQESVGASIYGTTLEHNRSTLGAPWTQTAMSIGGAMPYNPTTQAMASINELAHDNKQQQQQSSGEMNAQTDYEQWKKSRLMALQTAFISESSLPSIPAAMQTSQPPIQELPLAQPSQSYAEDDQSVFSNTWTKPLSQGAYHTQNPVKPHDLLSNLDPVLTFEFVYETNIDWSVARRIVKGKMPFISSQLMNRGFRVSNYTVEKFLITIVLEQRPT</sequence>
<dbReference type="InterPro" id="IPR002931">
    <property type="entry name" value="Transglutaminase-like"/>
</dbReference>
<proteinExistence type="predicted"/>
<protein>
    <recommendedName>
        <fullName evidence="1">Transglutaminase-like domain-containing protein</fullName>
    </recommendedName>
</protein>
<gene>
    <name evidence="2" type="ORF">QR46_3363</name>
</gene>
<dbReference type="Proteomes" id="UP000070089">
    <property type="component" value="Unassembled WGS sequence"/>
</dbReference>
<dbReference type="SUPFAM" id="SSF54001">
    <property type="entry name" value="Cysteine proteinases"/>
    <property type="match status" value="1"/>
</dbReference>
<comment type="caution">
    <text evidence="2">The sequence shown here is derived from an EMBL/GenBank/DDBJ whole genome shotgun (WGS) entry which is preliminary data.</text>
</comment>
<reference evidence="2 3" key="1">
    <citation type="journal article" date="2015" name="Mol. Biochem. Parasitol.">
        <title>Identification of polymorphic genes for use in assemblage B genotyping assays through comparative genomics of multiple assemblage B Giardia duodenalis isolates.</title>
        <authorList>
            <person name="Wielinga C."/>
            <person name="Thompson R.C."/>
            <person name="Monis P."/>
            <person name="Ryan U."/>
        </authorList>
    </citation>
    <scope>NUCLEOTIDE SEQUENCE [LARGE SCALE GENOMIC DNA]</scope>
    <source>
        <strain evidence="2 3">BAH15c1</strain>
    </source>
</reference>
<evidence type="ECO:0000313" key="3">
    <source>
        <dbReference type="Proteomes" id="UP000070089"/>
    </source>
</evidence>
<dbReference type="OrthoDB" id="6129702at2759"/>
<evidence type="ECO:0000259" key="1">
    <source>
        <dbReference type="Pfam" id="PF01841"/>
    </source>
</evidence>
<name>A0A132NRM0_GIAIN</name>
<accession>A0A132NRM0</accession>